<evidence type="ECO:0000256" key="1">
    <source>
        <dbReference type="SAM" id="MobiDB-lite"/>
    </source>
</evidence>
<reference evidence="3" key="1">
    <citation type="submission" date="2022-10" db="EMBL/GenBank/DDBJ databases">
        <authorList>
            <person name="Chen Y."/>
            <person name="Dougan E. K."/>
            <person name="Chan C."/>
            <person name="Rhodes N."/>
            <person name="Thang M."/>
        </authorList>
    </citation>
    <scope>NUCLEOTIDE SEQUENCE</scope>
</reference>
<dbReference type="EMBL" id="CAMXCT030006839">
    <property type="protein sequence ID" value="CAL4808201.1"/>
    <property type="molecule type" value="Genomic_DNA"/>
</dbReference>
<name>A0A9P1M6C0_9DINO</name>
<dbReference type="AlphaFoldDB" id="A0A9P1M6C0"/>
<dbReference type="Proteomes" id="UP001152797">
    <property type="component" value="Unassembled WGS sequence"/>
</dbReference>
<dbReference type="EMBL" id="CAMXCT010006839">
    <property type="protein sequence ID" value="CAI4020889.1"/>
    <property type="molecule type" value="Genomic_DNA"/>
</dbReference>
<keyword evidence="6" id="KW-1185">Reference proteome</keyword>
<feature type="region of interest" description="Disordered" evidence="1">
    <location>
        <begin position="164"/>
        <end position="188"/>
    </location>
</feature>
<keyword evidence="2 5" id="KW-0812">Transmembrane</keyword>
<sequence length="188" mass="20306">MLSSAAKAMSCSDCNVCHHGSEQLDLFASRSRFTALAALELDVPRRQHLGSFFEGPALSSRPSSFFGPKRRLDGGVRDPDGGAIVEDTSCPRPDMQENAHGTGLKAGIQIGVSTIFFLGIPIGIAGGFFYQIYEKTVELRKQHDAEAAEAAKVAEAKAKPKAKFKMKAKAKPKAKARAEEEESYSDED</sequence>
<evidence type="ECO:0000313" key="5">
    <source>
        <dbReference type="EMBL" id="CAL4808201.1"/>
    </source>
</evidence>
<keyword evidence="2" id="KW-1133">Transmembrane helix</keyword>
<evidence type="ECO:0000256" key="2">
    <source>
        <dbReference type="SAM" id="Phobius"/>
    </source>
</evidence>
<protein>
    <submittedName>
        <fullName evidence="5">Transmembrane protein</fullName>
    </submittedName>
</protein>
<accession>A0A9P1M6C0</accession>
<feature type="compositionally biased region" description="Acidic residues" evidence="1">
    <location>
        <begin position="179"/>
        <end position="188"/>
    </location>
</feature>
<feature type="compositionally biased region" description="Basic residues" evidence="1">
    <location>
        <begin position="164"/>
        <end position="175"/>
    </location>
</feature>
<comment type="caution">
    <text evidence="3">The sequence shown here is derived from an EMBL/GenBank/DDBJ whole genome shotgun (WGS) entry which is preliminary data.</text>
</comment>
<proteinExistence type="predicted"/>
<organism evidence="3">
    <name type="scientific">Cladocopium goreaui</name>
    <dbReference type="NCBI Taxonomy" id="2562237"/>
    <lineage>
        <taxon>Eukaryota</taxon>
        <taxon>Sar</taxon>
        <taxon>Alveolata</taxon>
        <taxon>Dinophyceae</taxon>
        <taxon>Suessiales</taxon>
        <taxon>Symbiodiniaceae</taxon>
        <taxon>Cladocopium</taxon>
    </lineage>
</organism>
<keyword evidence="2" id="KW-0472">Membrane</keyword>
<reference evidence="4" key="2">
    <citation type="submission" date="2024-04" db="EMBL/GenBank/DDBJ databases">
        <authorList>
            <person name="Chen Y."/>
            <person name="Shah S."/>
            <person name="Dougan E. K."/>
            <person name="Thang M."/>
            <person name="Chan C."/>
        </authorList>
    </citation>
    <scope>NUCLEOTIDE SEQUENCE [LARGE SCALE GENOMIC DNA]</scope>
</reference>
<evidence type="ECO:0000313" key="6">
    <source>
        <dbReference type="Proteomes" id="UP001152797"/>
    </source>
</evidence>
<gene>
    <name evidence="3" type="ORF">C1SCF055_LOCUS45268</name>
</gene>
<dbReference type="EMBL" id="CAMXCT020006839">
    <property type="protein sequence ID" value="CAL1174264.1"/>
    <property type="molecule type" value="Genomic_DNA"/>
</dbReference>
<dbReference type="OrthoDB" id="424605at2759"/>
<evidence type="ECO:0000313" key="3">
    <source>
        <dbReference type="EMBL" id="CAI4020889.1"/>
    </source>
</evidence>
<evidence type="ECO:0000313" key="4">
    <source>
        <dbReference type="EMBL" id="CAL1174264.1"/>
    </source>
</evidence>
<feature type="transmembrane region" description="Helical" evidence="2">
    <location>
        <begin position="110"/>
        <end position="133"/>
    </location>
</feature>